<feature type="transmembrane region" description="Helical" evidence="3">
    <location>
        <begin position="12"/>
        <end position="33"/>
    </location>
</feature>
<dbReference type="InterPro" id="IPR051159">
    <property type="entry name" value="Hexapeptide_acetyltransf"/>
</dbReference>
<reference evidence="4 5" key="1">
    <citation type="submission" date="2018-06" db="EMBL/GenBank/DDBJ databases">
        <title>Freshwater and sediment microbial communities from various areas in North America, analyzing microbe dynamics in response to fracking.</title>
        <authorList>
            <person name="Lamendella R."/>
        </authorList>
    </citation>
    <scope>NUCLEOTIDE SEQUENCE [LARGE SCALE GENOMIC DNA]</scope>
    <source>
        <strain evidence="4 5">97B</strain>
    </source>
</reference>
<dbReference type="Gene3D" id="2.160.10.10">
    <property type="entry name" value="Hexapeptide repeat proteins"/>
    <property type="match status" value="1"/>
</dbReference>
<accession>A0A366EQR5</accession>
<dbReference type="RefSeq" id="WP_113969177.1">
    <property type="nucleotide sequence ID" value="NZ_QNRJ01000005.1"/>
</dbReference>
<keyword evidence="1 4" id="KW-0808">Transferase</keyword>
<dbReference type="InterPro" id="IPR011004">
    <property type="entry name" value="Trimer_LpxA-like_sf"/>
</dbReference>
<keyword evidence="3" id="KW-0472">Membrane</keyword>
<dbReference type="PROSITE" id="PS00101">
    <property type="entry name" value="HEXAPEP_TRANSFERASES"/>
    <property type="match status" value="1"/>
</dbReference>
<dbReference type="EMBL" id="QNRJ01000005">
    <property type="protein sequence ID" value="RBP04721.1"/>
    <property type="molecule type" value="Genomic_DNA"/>
</dbReference>
<name>A0A366EQR5_9BACI</name>
<keyword evidence="3" id="KW-0812">Transmembrane</keyword>
<evidence type="ECO:0000256" key="3">
    <source>
        <dbReference type="SAM" id="Phobius"/>
    </source>
</evidence>
<dbReference type="Pfam" id="PF00132">
    <property type="entry name" value="Hexapep"/>
    <property type="match status" value="1"/>
</dbReference>
<sequence length="182" mass="19471">MKKLNKRGPLSKISYFLFVSTPIHIIILLTSLLPNSSIANRIRGLLLRPFFKRCGKGVQIASGVLINNINKVSLGNNVYIAHNVWINGAGGLEINDNSIVGPYSVIATTQHVFIDNMVSNRESNVGNIVIGQGTWLASHVVVTQGVTIGDGVLIAAGSTVTKNISSFTMVGGVPAKFIKDMN</sequence>
<keyword evidence="2" id="KW-0677">Repeat</keyword>
<organism evidence="4 5">
    <name type="scientific">Rossellomorea aquimaris</name>
    <dbReference type="NCBI Taxonomy" id="189382"/>
    <lineage>
        <taxon>Bacteria</taxon>
        <taxon>Bacillati</taxon>
        <taxon>Bacillota</taxon>
        <taxon>Bacilli</taxon>
        <taxon>Bacillales</taxon>
        <taxon>Bacillaceae</taxon>
        <taxon>Rossellomorea</taxon>
    </lineage>
</organism>
<dbReference type="PANTHER" id="PTHR23416:SF78">
    <property type="entry name" value="LIPOPOLYSACCHARIDE BIOSYNTHESIS O-ACETYL TRANSFERASE WBBJ-RELATED"/>
    <property type="match status" value="1"/>
</dbReference>
<dbReference type="AlphaFoldDB" id="A0A366EQR5"/>
<evidence type="ECO:0000313" key="4">
    <source>
        <dbReference type="EMBL" id="RBP04721.1"/>
    </source>
</evidence>
<dbReference type="SUPFAM" id="SSF51161">
    <property type="entry name" value="Trimeric LpxA-like enzymes"/>
    <property type="match status" value="1"/>
</dbReference>
<proteinExistence type="predicted"/>
<protein>
    <submittedName>
        <fullName evidence="4">Acetyltransferase-like isoleucine patch superfamily enzyme</fullName>
    </submittedName>
</protein>
<dbReference type="OrthoDB" id="9782926at2"/>
<gene>
    <name evidence="4" type="ORF">DET59_1057</name>
</gene>
<dbReference type="PANTHER" id="PTHR23416">
    <property type="entry name" value="SIALIC ACID SYNTHASE-RELATED"/>
    <property type="match status" value="1"/>
</dbReference>
<evidence type="ECO:0000313" key="5">
    <source>
        <dbReference type="Proteomes" id="UP000252118"/>
    </source>
</evidence>
<dbReference type="InterPro" id="IPR001451">
    <property type="entry name" value="Hexapep"/>
</dbReference>
<evidence type="ECO:0000256" key="2">
    <source>
        <dbReference type="ARBA" id="ARBA00022737"/>
    </source>
</evidence>
<comment type="caution">
    <text evidence="4">The sequence shown here is derived from an EMBL/GenBank/DDBJ whole genome shotgun (WGS) entry which is preliminary data.</text>
</comment>
<keyword evidence="3" id="KW-1133">Transmembrane helix</keyword>
<evidence type="ECO:0000256" key="1">
    <source>
        <dbReference type="ARBA" id="ARBA00022679"/>
    </source>
</evidence>
<dbReference type="Proteomes" id="UP000252118">
    <property type="component" value="Unassembled WGS sequence"/>
</dbReference>
<dbReference type="CDD" id="cd04647">
    <property type="entry name" value="LbH_MAT_like"/>
    <property type="match status" value="1"/>
</dbReference>
<dbReference type="GO" id="GO:0016740">
    <property type="term" value="F:transferase activity"/>
    <property type="evidence" value="ECO:0007669"/>
    <property type="project" value="UniProtKB-KW"/>
</dbReference>
<dbReference type="InterPro" id="IPR018357">
    <property type="entry name" value="Hexapep_transf_CS"/>
</dbReference>